<dbReference type="EMBL" id="JABFDB010000021">
    <property type="protein sequence ID" value="NYZ22772.1"/>
    <property type="molecule type" value="Genomic_DNA"/>
</dbReference>
<evidence type="ECO:0000256" key="3">
    <source>
        <dbReference type="ARBA" id="ARBA00022840"/>
    </source>
</evidence>
<dbReference type="RefSeq" id="WP_180284539.1">
    <property type="nucleotide sequence ID" value="NZ_JABFDB010000021.1"/>
</dbReference>
<evidence type="ECO:0000256" key="1">
    <source>
        <dbReference type="ARBA" id="ARBA00022448"/>
    </source>
</evidence>
<dbReference type="PROSITE" id="PS50893">
    <property type="entry name" value="ABC_TRANSPORTER_2"/>
    <property type="match status" value="1"/>
</dbReference>
<proteinExistence type="predicted"/>
<dbReference type="InterPro" id="IPR017871">
    <property type="entry name" value="ABC_transporter-like_CS"/>
</dbReference>
<dbReference type="GO" id="GO:0005524">
    <property type="term" value="F:ATP binding"/>
    <property type="evidence" value="ECO:0007669"/>
    <property type="project" value="UniProtKB-KW"/>
</dbReference>
<evidence type="ECO:0000259" key="4">
    <source>
        <dbReference type="PROSITE" id="PS50893"/>
    </source>
</evidence>
<dbReference type="InterPro" id="IPR017911">
    <property type="entry name" value="MacB-like_ATP-bd"/>
</dbReference>
<organism evidence="5 6">
    <name type="scientific">Azospirillum oleiclasticum</name>
    <dbReference type="NCBI Taxonomy" id="2735135"/>
    <lineage>
        <taxon>Bacteria</taxon>
        <taxon>Pseudomonadati</taxon>
        <taxon>Pseudomonadota</taxon>
        <taxon>Alphaproteobacteria</taxon>
        <taxon>Rhodospirillales</taxon>
        <taxon>Azospirillaceae</taxon>
        <taxon>Azospirillum</taxon>
    </lineage>
</organism>
<keyword evidence="6" id="KW-1185">Reference proteome</keyword>
<evidence type="ECO:0000256" key="2">
    <source>
        <dbReference type="ARBA" id="ARBA00022741"/>
    </source>
</evidence>
<keyword evidence="3 5" id="KW-0067">ATP-binding</keyword>
<dbReference type="PANTHER" id="PTHR24220">
    <property type="entry name" value="IMPORT ATP-BINDING PROTEIN"/>
    <property type="match status" value="1"/>
</dbReference>
<gene>
    <name evidence="5" type="ORF">HND93_23930</name>
</gene>
<dbReference type="InterPro" id="IPR015854">
    <property type="entry name" value="ABC_transpr_LolD-like"/>
</dbReference>
<evidence type="ECO:0000313" key="6">
    <source>
        <dbReference type="Proteomes" id="UP000584642"/>
    </source>
</evidence>
<evidence type="ECO:0000313" key="5">
    <source>
        <dbReference type="EMBL" id="NYZ22772.1"/>
    </source>
</evidence>
<dbReference type="Gene3D" id="3.40.50.300">
    <property type="entry name" value="P-loop containing nucleotide triphosphate hydrolases"/>
    <property type="match status" value="1"/>
</dbReference>
<dbReference type="CDD" id="cd03255">
    <property type="entry name" value="ABC_MJ0796_LolCDE_FtsE"/>
    <property type="match status" value="1"/>
</dbReference>
<reference evidence="5 6" key="1">
    <citation type="submission" date="2020-05" db="EMBL/GenBank/DDBJ databases">
        <title>Azospirillum oleiclasticum sp. nov, a nitrogen-fixing and heavy crude oil-emulsifying bacterium isolated from the crude oil of Yumen Oilfield.</title>
        <authorList>
            <person name="Wu D."/>
            <person name="Cai M."/>
            <person name="Zhang X."/>
        </authorList>
    </citation>
    <scope>NUCLEOTIDE SEQUENCE [LARGE SCALE GENOMIC DNA]</scope>
    <source>
        <strain evidence="5 6">ROY-1-1-2</strain>
    </source>
</reference>
<dbReference type="PROSITE" id="PS00211">
    <property type="entry name" value="ABC_TRANSPORTER_1"/>
    <property type="match status" value="1"/>
</dbReference>
<accession>A0ABX2TEJ9</accession>
<dbReference type="InterPro" id="IPR003593">
    <property type="entry name" value="AAA+_ATPase"/>
</dbReference>
<dbReference type="SUPFAM" id="SSF52540">
    <property type="entry name" value="P-loop containing nucleoside triphosphate hydrolases"/>
    <property type="match status" value="1"/>
</dbReference>
<feature type="domain" description="ABC transporter" evidence="4">
    <location>
        <begin position="6"/>
        <end position="237"/>
    </location>
</feature>
<dbReference type="PANTHER" id="PTHR24220:SF659">
    <property type="entry name" value="TRANSPORTER, PUTATIVE-RELATED"/>
    <property type="match status" value="1"/>
</dbReference>
<dbReference type="SMART" id="SM00382">
    <property type="entry name" value="AAA"/>
    <property type="match status" value="1"/>
</dbReference>
<dbReference type="InterPro" id="IPR027417">
    <property type="entry name" value="P-loop_NTPase"/>
</dbReference>
<name>A0ABX2TEJ9_9PROT</name>
<comment type="caution">
    <text evidence="5">The sequence shown here is derived from an EMBL/GenBank/DDBJ whole genome shotgun (WGS) entry which is preliminary data.</text>
</comment>
<sequence>MTGAAVLCRGVGKSYPSAAGRVQAVSGADLEVRAGEVMFLVGPSGCGKTTLISIIAGVLRRDTGECRILGTDLDTLAPAAASAFRRRHIGFVFQAFNLIPTLTAQENVAVPMLLNGAARSAARRAALEALEAVELGAHAAKRPSQLSGGQQQRVALARAIVHGPALVVCDEPTSALDHHTGMEVMRLLRRLAHERDSTLLVVTHDHRIYEFADRIAEMDDGRILRVGAPRPNDGSTVP</sequence>
<keyword evidence="1" id="KW-0813">Transport</keyword>
<protein>
    <submittedName>
        <fullName evidence="5">ABC transporter ATP-binding protein</fullName>
    </submittedName>
</protein>
<dbReference type="InterPro" id="IPR003439">
    <property type="entry name" value="ABC_transporter-like_ATP-bd"/>
</dbReference>
<keyword evidence="2" id="KW-0547">Nucleotide-binding</keyword>
<dbReference type="Proteomes" id="UP000584642">
    <property type="component" value="Unassembled WGS sequence"/>
</dbReference>
<dbReference type="Pfam" id="PF00005">
    <property type="entry name" value="ABC_tran"/>
    <property type="match status" value="1"/>
</dbReference>